<gene>
    <name evidence="11" type="primary">sspA_1</name>
    <name evidence="10" type="ORF">C1O36_07460</name>
    <name evidence="11" type="ORF">NCTC12218_00167</name>
</gene>
<comment type="similarity">
    <text evidence="1 7">Belongs to the peptidase S1B family.</text>
</comment>
<dbReference type="InterPro" id="IPR001254">
    <property type="entry name" value="Trypsin_dom"/>
</dbReference>
<evidence type="ECO:0000256" key="5">
    <source>
        <dbReference type="ARBA" id="ARBA00022825"/>
    </source>
</evidence>
<dbReference type="EMBL" id="UHEF01000001">
    <property type="protein sequence ID" value="SUM86132.1"/>
    <property type="molecule type" value="Genomic_DNA"/>
</dbReference>
<sequence>MKNKLLIVISAIFLTYFFIIPNAIASEDNRELITDVFKEKGSINTAKYEGVDGHHCTAVMLTPTVGLTAKHCKDGEFEEGNIGKVYPGESGLATEAGNITVSTFNPYSTEDIALIKGSNPTPAYSYYMKDVKLSVRGVKPSDLNGKSVYSIGYPAEKSGYKQYKTRGKITSVNGEKSIQTTLQSSAGQSGSGVFLEENDQLIGILVQGNLDGSNVVLINSQISNWIQTKSDYLPF</sequence>
<evidence type="ECO:0000256" key="2">
    <source>
        <dbReference type="ARBA" id="ARBA00022670"/>
    </source>
</evidence>
<keyword evidence="4 7" id="KW-0378">Hydrolase</keyword>
<reference evidence="9 12" key="3">
    <citation type="submission" date="2020-11" db="EMBL/GenBank/DDBJ databases">
        <authorList>
            <consortium name="Pathogen Informatics"/>
        </authorList>
    </citation>
    <scope>NUCLEOTIDE SEQUENCE [LARGE SCALE GENOMIC DNA]</scope>
    <source>
        <strain evidence="9 12">NCTC12218</strain>
    </source>
</reference>
<dbReference type="InterPro" id="IPR009003">
    <property type="entry name" value="Peptidase_S1_PA"/>
</dbReference>
<dbReference type="PRINTS" id="PR00839">
    <property type="entry name" value="V8PROTEASE"/>
</dbReference>
<evidence type="ECO:0000256" key="1">
    <source>
        <dbReference type="ARBA" id="ARBA00008764"/>
    </source>
</evidence>
<evidence type="ECO:0000256" key="3">
    <source>
        <dbReference type="ARBA" id="ARBA00022729"/>
    </source>
</evidence>
<dbReference type="InterPro" id="IPR008256">
    <property type="entry name" value="Peptidase_S1B"/>
</dbReference>
<feature type="domain" description="Peptidase S1" evidence="8">
    <location>
        <begin position="51"/>
        <end position="226"/>
    </location>
</feature>
<evidence type="ECO:0000313" key="13">
    <source>
        <dbReference type="Proteomes" id="UP000572988"/>
    </source>
</evidence>
<feature type="active site" description="Charge relay system" evidence="6">
    <location>
        <position position="189"/>
    </location>
</feature>
<reference evidence="10 13" key="1">
    <citation type="submission" date="2018-01" db="EMBL/GenBank/DDBJ databases">
        <title>Complete genome sequence of Staphylococcus Scheliferi isolated from human.</title>
        <authorList>
            <person name="Abouelkhair M.A."/>
            <person name="Bemis D.A."/>
            <person name="Kania S.A."/>
        </authorList>
    </citation>
    <scope>NUCLEOTIDE SEQUENCE [LARGE SCALE GENOMIC DNA]</scope>
    <source>
        <strain evidence="10 13">ATCC 43808</strain>
    </source>
</reference>
<keyword evidence="13" id="KW-1185">Reference proteome</keyword>
<dbReference type="RefSeq" id="WP_016425883.1">
    <property type="nucleotide sequence ID" value="NZ_CABKRV010000002.1"/>
</dbReference>
<dbReference type="AlphaFoldDB" id="A0A7Z7VW62"/>
<evidence type="ECO:0000256" key="7">
    <source>
        <dbReference type="RuleBase" id="RU004296"/>
    </source>
</evidence>
<evidence type="ECO:0000256" key="6">
    <source>
        <dbReference type="PIRSR" id="PIRSR608256-1"/>
    </source>
</evidence>
<keyword evidence="5 7" id="KW-0720">Serine protease</keyword>
<evidence type="ECO:0000259" key="8">
    <source>
        <dbReference type="Pfam" id="PF00089"/>
    </source>
</evidence>
<keyword evidence="3" id="KW-0732">Signal</keyword>
<feature type="active site" description="Charge relay system" evidence="6">
    <location>
        <position position="71"/>
    </location>
</feature>
<accession>A0A7Z7VW62</accession>
<evidence type="ECO:0000313" key="10">
    <source>
        <dbReference type="EMBL" id="NHA34353.1"/>
    </source>
</evidence>
<dbReference type="Proteomes" id="UP000572988">
    <property type="component" value="Unassembled WGS sequence"/>
</dbReference>
<protein>
    <recommendedName>
        <fullName evidence="7">Serine protease</fullName>
        <ecNumber evidence="7">3.4.21.-</ecNumber>
    </recommendedName>
</protein>
<evidence type="ECO:0000313" key="12">
    <source>
        <dbReference type="Proteomes" id="UP000264146"/>
    </source>
</evidence>
<evidence type="ECO:0000256" key="4">
    <source>
        <dbReference type="ARBA" id="ARBA00022801"/>
    </source>
</evidence>
<dbReference type="Gene3D" id="2.40.10.10">
    <property type="entry name" value="Trypsin-like serine proteases"/>
    <property type="match status" value="2"/>
</dbReference>
<dbReference type="EC" id="3.4.21.-" evidence="7"/>
<dbReference type="Pfam" id="PF00089">
    <property type="entry name" value="Trypsin"/>
    <property type="match status" value="1"/>
</dbReference>
<evidence type="ECO:0000313" key="9">
    <source>
        <dbReference type="EMBL" id="CAD7358586.1"/>
    </source>
</evidence>
<dbReference type="GO" id="GO:0006508">
    <property type="term" value="P:proteolysis"/>
    <property type="evidence" value="ECO:0007669"/>
    <property type="project" value="UniProtKB-KW"/>
</dbReference>
<dbReference type="EMBL" id="LR962863">
    <property type="protein sequence ID" value="CAD7358586.1"/>
    <property type="molecule type" value="Genomic_DNA"/>
</dbReference>
<feature type="active site" description="Charge relay system" evidence="6">
    <location>
        <position position="111"/>
    </location>
</feature>
<dbReference type="InterPro" id="IPR043504">
    <property type="entry name" value="Peptidase_S1_PA_chymotrypsin"/>
</dbReference>
<reference evidence="11" key="2">
    <citation type="submission" date="2018-06" db="EMBL/GenBank/DDBJ databases">
        <authorList>
            <consortium name="Pathogen Informatics"/>
            <person name="Doyle S."/>
        </authorList>
    </citation>
    <scope>NUCLEOTIDE SEQUENCE [LARGE SCALE GENOMIC DNA]</scope>
    <source>
        <strain evidence="11">NCTC12218</strain>
    </source>
</reference>
<keyword evidence="2 7" id="KW-0645">Protease</keyword>
<proteinExistence type="inferred from homology"/>
<organism evidence="11">
    <name type="scientific">Staphylococcus schleiferi</name>
    <dbReference type="NCBI Taxonomy" id="1295"/>
    <lineage>
        <taxon>Bacteria</taxon>
        <taxon>Bacillati</taxon>
        <taxon>Bacillota</taxon>
        <taxon>Bacilli</taxon>
        <taxon>Bacillales</taxon>
        <taxon>Staphylococcaceae</taxon>
        <taxon>Staphylococcus</taxon>
    </lineage>
</organism>
<dbReference type="SUPFAM" id="SSF50494">
    <property type="entry name" value="Trypsin-like serine proteases"/>
    <property type="match status" value="1"/>
</dbReference>
<evidence type="ECO:0000313" key="11">
    <source>
        <dbReference type="EMBL" id="SUM86132.1"/>
    </source>
</evidence>
<name>A0A7Z7VW62_STASC</name>
<dbReference type="Proteomes" id="UP000264146">
    <property type="component" value="Chromosome"/>
</dbReference>
<dbReference type="EMBL" id="POVK01000022">
    <property type="protein sequence ID" value="NHA34353.1"/>
    <property type="molecule type" value="Genomic_DNA"/>
</dbReference>
<dbReference type="GO" id="GO:0004252">
    <property type="term" value="F:serine-type endopeptidase activity"/>
    <property type="evidence" value="ECO:0007669"/>
    <property type="project" value="InterPro"/>
</dbReference>